<evidence type="ECO:0000313" key="2">
    <source>
        <dbReference type="EMBL" id="EDL86747.1"/>
    </source>
</evidence>
<accession>A6KT93</accession>
<reference evidence="3" key="1">
    <citation type="submission" date="2005-09" db="EMBL/GenBank/DDBJ databases">
        <authorList>
            <person name="Mural R.J."/>
            <person name="Li P.W."/>
            <person name="Adams M.D."/>
            <person name="Amanatides P.G."/>
            <person name="Baden-Tillson H."/>
            <person name="Barnstead M."/>
            <person name="Chin S.H."/>
            <person name="Dew I."/>
            <person name="Evans C.A."/>
            <person name="Ferriera S."/>
            <person name="Flanigan M."/>
            <person name="Fosler C."/>
            <person name="Glodek A."/>
            <person name="Gu Z."/>
            <person name="Holt R.A."/>
            <person name="Jennings D."/>
            <person name="Kraft C.L."/>
            <person name="Lu F."/>
            <person name="Nguyen T."/>
            <person name="Nusskern D.R."/>
            <person name="Pfannkoch C.M."/>
            <person name="Sitter C."/>
            <person name="Sutton G.G."/>
            <person name="Venter J.C."/>
            <person name="Wang Z."/>
            <person name="Woodage T."/>
            <person name="Zheng X.H."/>
            <person name="Zhong F."/>
        </authorList>
    </citation>
    <scope>NUCLEOTIDE SEQUENCE [LARGE SCALE GENOMIC DNA]</scope>
    <source>
        <strain>BN</strain>
        <strain evidence="3">Sprague-Dawley</strain>
    </source>
</reference>
<sequence length="38" mass="4136">MCYEPLTQNSRADCHPGSQSPSQTPHSILHVISVPVFA</sequence>
<feature type="region of interest" description="Disordered" evidence="1">
    <location>
        <begin position="1"/>
        <end position="25"/>
    </location>
</feature>
<name>A6KT93_RAT</name>
<dbReference type="EMBL" id="CH474118">
    <property type="protein sequence ID" value="EDL86747.1"/>
    <property type="molecule type" value="Genomic_DNA"/>
</dbReference>
<proteinExistence type="predicted"/>
<dbReference type="Proteomes" id="UP000234681">
    <property type="component" value="Chromosome 20"/>
</dbReference>
<protein>
    <submittedName>
        <fullName evidence="2">RCG41798</fullName>
    </submittedName>
</protein>
<evidence type="ECO:0000256" key="1">
    <source>
        <dbReference type="SAM" id="MobiDB-lite"/>
    </source>
</evidence>
<organism evidence="2 3">
    <name type="scientific">Rattus norvegicus</name>
    <name type="common">Rat</name>
    <dbReference type="NCBI Taxonomy" id="10116"/>
    <lineage>
        <taxon>Eukaryota</taxon>
        <taxon>Metazoa</taxon>
        <taxon>Chordata</taxon>
        <taxon>Craniata</taxon>
        <taxon>Vertebrata</taxon>
        <taxon>Euteleostomi</taxon>
        <taxon>Mammalia</taxon>
        <taxon>Eutheria</taxon>
        <taxon>Euarchontoglires</taxon>
        <taxon>Glires</taxon>
        <taxon>Rodentia</taxon>
        <taxon>Myomorpha</taxon>
        <taxon>Muroidea</taxon>
        <taxon>Muridae</taxon>
        <taxon>Murinae</taxon>
        <taxon>Rattus</taxon>
    </lineage>
</organism>
<dbReference type="AlphaFoldDB" id="A6KT93"/>
<gene>
    <name evidence="2" type="ORF">rCG_41798</name>
</gene>
<evidence type="ECO:0000313" key="3">
    <source>
        <dbReference type="Proteomes" id="UP000234681"/>
    </source>
</evidence>